<feature type="domain" description="SCP" evidence="2">
    <location>
        <begin position="52"/>
        <end position="156"/>
    </location>
</feature>
<evidence type="ECO:0000259" key="2">
    <source>
        <dbReference type="Pfam" id="PF00188"/>
    </source>
</evidence>
<dbReference type="CDD" id="cd05379">
    <property type="entry name" value="CAP_bacterial"/>
    <property type="match status" value="1"/>
</dbReference>
<protein>
    <recommendedName>
        <fullName evidence="2">SCP domain-containing protein</fullName>
    </recommendedName>
</protein>
<accession>A0A254N8W1</accession>
<name>A0A254N8W1_9BURK</name>
<evidence type="ECO:0000256" key="1">
    <source>
        <dbReference type="SAM" id="SignalP"/>
    </source>
</evidence>
<proteinExistence type="predicted"/>
<feature type="chain" id="PRO_5013372839" description="SCP domain-containing protein" evidence="1">
    <location>
        <begin position="17"/>
        <end position="167"/>
    </location>
</feature>
<keyword evidence="4" id="KW-1185">Reference proteome</keyword>
<dbReference type="OrthoDB" id="68195at2"/>
<dbReference type="Proteomes" id="UP000197446">
    <property type="component" value="Unassembled WGS sequence"/>
</dbReference>
<dbReference type="InterPro" id="IPR035940">
    <property type="entry name" value="CAP_sf"/>
</dbReference>
<organism evidence="3 4">
    <name type="scientific">Roseateles puraquae</name>
    <dbReference type="NCBI Taxonomy" id="431059"/>
    <lineage>
        <taxon>Bacteria</taxon>
        <taxon>Pseudomonadati</taxon>
        <taxon>Pseudomonadota</taxon>
        <taxon>Betaproteobacteria</taxon>
        <taxon>Burkholderiales</taxon>
        <taxon>Sphaerotilaceae</taxon>
        <taxon>Roseateles</taxon>
    </lineage>
</organism>
<dbReference type="PANTHER" id="PTHR31157:SF1">
    <property type="entry name" value="SCP DOMAIN-CONTAINING PROTEIN"/>
    <property type="match status" value="1"/>
</dbReference>
<sequence length="167" mass="17646">MRLACLLLLTSSAALAEPAPTDCQPAGEAVRAALAALRAQPQQCGARLWPAVPALRESPVLGTTARRFAQELAARDRIEHVGAAGDSLRARLREAGYAMRLSAENLAGGPETLDEALAQWLASPAHCENLMLAEVQEFGLACISGPGRFQRYWVLHLAAPAGGPTAR</sequence>
<evidence type="ECO:0000313" key="3">
    <source>
        <dbReference type="EMBL" id="OWR04446.1"/>
    </source>
</evidence>
<evidence type="ECO:0000313" key="4">
    <source>
        <dbReference type="Proteomes" id="UP000197446"/>
    </source>
</evidence>
<feature type="signal peptide" evidence="1">
    <location>
        <begin position="1"/>
        <end position="16"/>
    </location>
</feature>
<dbReference type="EMBL" id="NISI01000002">
    <property type="protein sequence ID" value="OWR04446.1"/>
    <property type="molecule type" value="Genomic_DNA"/>
</dbReference>
<dbReference type="RefSeq" id="WP_088482583.1">
    <property type="nucleotide sequence ID" value="NZ_NISI01000002.1"/>
</dbReference>
<dbReference type="SUPFAM" id="SSF55797">
    <property type="entry name" value="PR-1-like"/>
    <property type="match status" value="1"/>
</dbReference>
<dbReference type="PANTHER" id="PTHR31157">
    <property type="entry name" value="SCP DOMAIN-CONTAINING PROTEIN"/>
    <property type="match status" value="1"/>
</dbReference>
<dbReference type="InterPro" id="IPR014044">
    <property type="entry name" value="CAP_dom"/>
</dbReference>
<reference evidence="3 4" key="1">
    <citation type="journal article" date="2007" name="Int. J. Syst. Evol. Microbiol.">
        <title>Description of Pelomonas aquatica sp. nov. and Pelomonas puraquae sp. nov., isolated from industrial and haemodialysis water.</title>
        <authorList>
            <person name="Gomila M."/>
            <person name="Bowien B."/>
            <person name="Falsen E."/>
            <person name="Moore E.R."/>
            <person name="Lalucat J."/>
        </authorList>
    </citation>
    <scope>NUCLEOTIDE SEQUENCE [LARGE SCALE GENOMIC DNA]</scope>
    <source>
        <strain evidence="3 4">CCUG 52769</strain>
    </source>
</reference>
<keyword evidence="1" id="KW-0732">Signal</keyword>
<comment type="caution">
    <text evidence="3">The sequence shown here is derived from an EMBL/GenBank/DDBJ whole genome shotgun (WGS) entry which is preliminary data.</text>
</comment>
<dbReference type="AlphaFoldDB" id="A0A254N8W1"/>
<dbReference type="Pfam" id="PF00188">
    <property type="entry name" value="CAP"/>
    <property type="match status" value="1"/>
</dbReference>
<dbReference type="Gene3D" id="3.40.33.10">
    <property type="entry name" value="CAP"/>
    <property type="match status" value="1"/>
</dbReference>
<gene>
    <name evidence="3" type="ORF">CDO81_07615</name>
</gene>